<dbReference type="EMBL" id="JACGWJ010000012">
    <property type="protein sequence ID" value="KAL0385830.1"/>
    <property type="molecule type" value="Genomic_DNA"/>
</dbReference>
<dbReference type="AlphaFoldDB" id="A0AAW2S133"/>
<organism evidence="2">
    <name type="scientific">Sesamum radiatum</name>
    <name type="common">Black benniseed</name>
    <dbReference type="NCBI Taxonomy" id="300843"/>
    <lineage>
        <taxon>Eukaryota</taxon>
        <taxon>Viridiplantae</taxon>
        <taxon>Streptophyta</taxon>
        <taxon>Embryophyta</taxon>
        <taxon>Tracheophyta</taxon>
        <taxon>Spermatophyta</taxon>
        <taxon>Magnoliopsida</taxon>
        <taxon>eudicotyledons</taxon>
        <taxon>Gunneridae</taxon>
        <taxon>Pentapetalae</taxon>
        <taxon>asterids</taxon>
        <taxon>lamiids</taxon>
        <taxon>Lamiales</taxon>
        <taxon>Pedaliaceae</taxon>
        <taxon>Sesamum</taxon>
    </lineage>
</organism>
<evidence type="ECO:0000313" key="2">
    <source>
        <dbReference type="EMBL" id="KAL0385830.1"/>
    </source>
</evidence>
<reference evidence="2" key="1">
    <citation type="submission" date="2020-06" db="EMBL/GenBank/DDBJ databases">
        <authorList>
            <person name="Li T."/>
            <person name="Hu X."/>
            <person name="Zhang T."/>
            <person name="Song X."/>
            <person name="Zhang H."/>
            <person name="Dai N."/>
            <person name="Sheng W."/>
            <person name="Hou X."/>
            <person name="Wei L."/>
        </authorList>
    </citation>
    <scope>NUCLEOTIDE SEQUENCE</scope>
    <source>
        <strain evidence="2">G02</strain>
        <tissue evidence="2">Leaf</tissue>
    </source>
</reference>
<name>A0AAW2S133_SESRA</name>
<proteinExistence type="predicted"/>
<gene>
    <name evidence="2" type="ORF">Sradi_2977300</name>
</gene>
<accession>A0AAW2S133</accession>
<protein>
    <submittedName>
        <fullName evidence="2">Uncharacterized protein</fullName>
    </submittedName>
</protein>
<comment type="caution">
    <text evidence="2">The sequence shown here is derived from an EMBL/GenBank/DDBJ whole genome shotgun (WGS) entry which is preliminary data.</text>
</comment>
<sequence length="95" mass="10992">MASQGARVDLVASKEESGESVEGLVAPASAGGVQIVERVLMLMFQFLPVVLQWWSYHQSMHGSFRWPSRPKLKPKHSYLHRRMHPFQRQCQHQHQ</sequence>
<feature type="region of interest" description="Disordered" evidence="1">
    <location>
        <begin position="1"/>
        <end position="23"/>
    </location>
</feature>
<reference evidence="2" key="2">
    <citation type="journal article" date="2024" name="Plant">
        <title>Genomic evolution and insights into agronomic trait innovations of Sesamum species.</title>
        <authorList>
            <person name="Miao H."/>
            <person name="Wang L."/>
            <person name="Qu L."/>
            <person name="Liu H."/>
            <person name="Sun Y."/>
            <person name="Le M."/>
            <person name="Wang Q."/>
            <person name="Wei S."/>
            <person name="Zheng Y."/>
            <person name="Lin W."/>
            <person name="Duan Y."/>
            <person name="Cao H."/>
            <person name="Xiong S."/>
            <person name="Wang X."/>
            <person name="Wei L."/>
            <person name="Li C."/>
            <person name="Ma Q."/>
            <person name="Ju M."/>
            <person name="Zhao R."/>
            <person name="Li G."/>
            <person name="Mu C."/>
            <person name="Tian Q."/>
            <person name="Mei H."/>
            <person name="Zhang T."/>
            <person name="Gao T."/>
            <person name="Zhang H."/>
        </authorList>
    </citation>
    <scope>NUCLEOTIDE SEQUENCE</scope>
    <source>
        <strain evidence="2">G02</strain>
    </source>
</reference>
<evidence type="ECO:0000256" key="1">
    <source>
        <dbReference type="SAM" id="MobiDB-lite"/>
    </source>
</evidence>